<evidence type="ECO:0000256" key="3">
    <source>
        <dbReference type="RuleBase" id="RU000363"/>
    </source>
</evidence>
<dbReference type="Pfam" id="PF00106">
    <property type="entry name" value="adh_short"/>
    <property type="match status" value="1"/>
</dbReference>
<comment type="similarity">
    <text evidence="1 3">Belongs to the short-chain dehydrogenases/reductases (SDR) family.</text>
</comment>
<dbReference type="InterPro" id="IPR036291">
    <property type="entry name" value="NAD(P)-bd_dom_sf"/>
</dbReference>
<sequence>MTQFNPRTAVITGGASGIGFAIAKDLAARGVKVMVADLPGTGLDDAARLIDGVLTQPCDVSDLDQVEALAEAAFDQLGEVHLVLNNAGQGGVRGKMWEVDPEAARKHFDVNFWGVWHGCKVFAPRLIEQQALSAIYNTGSENSWFCAVRQTAAYIAAKHAVLGMTESLREDLPEHVHAGLIVPGWVFTPLGPEQFMKFGMPVEEYTKIVVPQLLARRRFVVSHGCNTVRIAERMDELAESYAEYALPAEEDAKHDVQLVMAQLRKIQKEQGA</sequence>
<dbReference type="CDD" id="cd05233">
    <property type="entry name" value="SDR_c"/>
    <property type="match status" value="1"/>
</dbReference>
<reference evidence="4 5" key="1">
    <citation type="submission" date="2019-07" db="EMBL/GenBank/DDBJ databases">
        <title>Genomic Encyclopedia of Archaeal and Bacterial Type Strains, Phase II (KMG-II): from individual species to whole genera.</title>
        <authorList>
            <person name="Goeker M."/>
        </authorList>
    </citation>
    <scope>NUCLEOTIDE SEQUENCE [LARGE SCALE GENOMIC DNA]</scope>
    <source>
        <strain evidence="4 5">ATCC BAA-2084</strain>
    </source>
</reference>
<dbReference type="PRINTS" id="PR00081">
    <property type="entry name" value="GDHRDH"/>
</dbReference>
<dbReference type="STRING" id="476157.GCA_001663155_01220"/>
<keyword evidence="5" id="KW-1185">Reference proteome</keyword>
<dbReference type="AlphaFoldDB" id="A0A562UN09"/>
<protein>
    <submittedName>
        <fullName evidence="4">Short-subunit dehydrogenase</fullName>
    </submittedName>
</protein>
<evidence type="ECO:0000313" key="5">
    <source>
        <dbReference type="Proteomes" id="UP000320547"/>
    </source>
</evidence>
<dbReference type="InterPro" id="IPR002347">
    <property type="entry name" value="SDR_fam"/>
</dbReference>
<dbReference type="RefSeq" id="WP_067598651.1">
    <property type="nucleotide sequence ID" value="NZ_CP015963.1"/>
</dbReference>
<accession>A0A562UN09</accession>
<evidence type="ECO:0000256" key="2">
    <source>
        <dbReference type="ARBA" id="ARBA00023002"/>
    </source>
</evidence>
<dbReference type="SUPFAM" id="SSF51735">
    <property type="entry name" value="NAD(P)-binding Rossmann-fold domains"/>
    <property type="match status" value="1"/>
</dbReference>
<proteinExistence type="inferred from homology"/>
<dbReference type="Gene3D" id="3.40.50.720">
    <property type="entry name" value="NAD(P)-binding Rossmann-like Domain"/>
    <property type="match status" value="1"/>
</dbReference>
<dbReference type="EMBL" id="VLLK01000002">
    <property type="protein sequence ID" value="TWJ06999.1"/>
    <property type="molecule type" value="Genomic_DNA"/>
</dbReference>
<evidence type="ECO:0000256" key="1">
    <source>
        <dbReference type="ARBA" id="ARBA00006484"/>
    </source>
</evidence>
<gene>
    <name evidence="4" type="ORF">JN10_2545</name>
</gene>
<dbReference type="Proteomes" id="UP000320547">
    <property type="component" value="Unassembled WGS sequence"/>
</dbReference>
<evidence type="ECO:0000313" key="4">
    <source>
        <dbReference type="EMBL" id="TWJ06999.1"/>
    </source>
</evidence>
<name>A0A562UN09_9SPHN</name>
<organism evidence="4 5">
    <name type="scientific">Altererythrobacter ishigakiensis</name>
    <dbReference type="NCBI Taxonomy" id="476157"/>
    <lineage>
        <taxon>Bacteria</taxon>
        <taxon>Pseudomonadati</taxon>
        <taxon>Pseudomonadota</taxon>
        <taxon>Alphaproteobacteria</taxon>
        <taxon>Sphingomonadales</taxon>
        <taxon>Erythrobacteraceae</taxon>
        <taxon>Altererythrobacter</taxon>
    </lineage>
</organism>
<dbReference type="PANTHER" id="PTHR43391:SF82">
    <property type="entry name" value="OXIDOREDUCTASE SADH-RELATED"/>
    <property type="match status" value="1"/>
</dbReference>
<dbReference type="OrthoDB" id="7403165at2"/>
<dbReference type="PRINTS" id="PR00080">
    <property type="entry name" value="SDRFAMILY"/>
</dbReference>
<comment type="caution">
    <text evidence="4">The sequence shown here is derived from an EMBL/GenBank/DDBJ whole genome shotgun (WGS) entry which is preliminary data.</text>
</comment>
<dbReference type="PANTHER" id="PTHR43391">
    <property type="entry name" value="RETINOL DEHYDROGENASE-RELATED"/>
    <property type="match status" value="1"/>
</dbReference>
<keyword evidence="2" id="KW-0560">Oxidoreductase</keyword>
<dbReference type="GO" id="GO:0016491">
    <property type="term" value="F:oxidoreductase activity"/>
    <property type="evidence" value="ECO:0007669"/>
    <property type="project" value="UniProtKB-KW"/>
</dbReference>